<keyword evidence="5" id="KW-1185">Reference proteome</keyword>
<name>A0ABM3MCC5_GALME</name>
<evidence type="ECO:0000313" key="5">
    <source>
        <dbReference type="Proteomes" id="UP001652740"/>
    </source>
</evidence>
<dbReference type="InterPro" id="IPR036637">
    <property type="entry name" value="Phosphohistidine_dom_sf"/>
</dbReference>
<feature type="transmembrane region" description="Helical" evidence="2">
    <location>
        <begin position="6"/>
        <end position="24"/>
    </location>
</feature>
<dbReference type="Pfam" id="PF00391">
    <property type="entry name" value="PEP-utilizers"/>
    <property type="match status" value="1"/>
</dbReference>
<evidence type="ECO:0000259" key="3">
    <source>
        <dbReference type="Pfam" id="PF00391"/>
    </source>
</evidence>
<dbReference type="Pfam" id="PF01326">
    <property type="entry name" value="PPDK_N"/>
    <property type="match status" value="1"/>
</dbReference>
<accession>A0ABM3MCC5</accession>
<protein>
    <submittedName>
        <fullName evidence="6">Uncharacterized phosphotransferase YvkC-like isoform X1</fullName>
    </submittedName>
</protein>
<gene>
    <name evidence="6" type="primary">LOC113518573</name>
</gene>
<keyword evidence="2" id="KW-0472">Membrane</keyword>
<keyword evidence="2" id="KW-1133">Transmembrane helix</keyword>
<dbReference type="InterPro" id="IPR051549">
    <property type="entry name" value="PEP_Utilizing_Enz"/>
</dbReference>
<feature type="domain" description="PEP-utilising enzyme mobile" evidence="3">
    <location>
        <begin position="1263"/>
        <end position="1333"/>
    </location>
</feature>
<evidence type="ECO:0000259" key="4">
    <source>
        <dbReference type="Pfam" id="PF01326"/>
    </source>
</evidence>
<dbReference type="Gene3D" id="3.30.1490.20">
    <property type="entry name" value="ATP-grasp fold, A domain"/>
    <property type="match status" value="1"/>
</dbReference>
<sequence length="1348" mass="151391">MELFDIFLQIGLATSVFVVYLIFFKKRKSQNKENYRQPGYWDEEGNAAFSPGKCISVTQTKSRAHLVSKKYGWNYILKLWLSRYYAVGHWKAQCVPVPISELPRADLHDGWDSIDVRATSTDGAAVLLGIRKLCGRRPTAEVTVYVKLPDGSSYRLPRHPDSIICHWEDTEGAWSAGGLKIQILEPETRLRIIFNGLLTSVEDGITQHVNFNFIWRSGTNVVRHPEDWSTELAAQALALEQWRDNEWHYLLGKWEEGGWMQGGVVQGRFQSFDQQGILQKDEYLRLRGVRERSWAPNGYEGRRRSVTVTASSKDGTLVHLRGISYRNILTQCISGHVRFPNFKVETIINTDFVLKDFAETIAGIPKVYTINVSTKSYTIRIVLRINSDGGKLLSGVPYQQELEYRTLVVDIDESPGSGILELGYETSVISEPVVRVSPPRVLRWLSASDAGSVGYCLPFEARAAACPDYVGGKGASLALLASVQDAEGYKVPPGFCLTVRALEKQLEANPTLLAAIREIEAANEDYDETNFKDKCTKTVELFINTEITPDVRNEILNHLKELRNVTTKQNLEQRFAVRSSAVGEDSETLSAAGQNETILGCTSDEQVVRAVQQCWASMFAFTSAYYRRQNGQQCVCGGGVVVQALVVARAAGVMFTRHPDRGDASRLLITANYGLGETVVSGSVEPDTIIIRRGQGGDLKIMKIELGSKTQRVTTASDGVTTEDVPETERGVACISEAEMLKLAQVGVAQEELWGAGRDIEWAFADNGLYLLQARPITSLERWTEEELLHELDTPIMSDEDLTTFANTGEVFPKPVTPLTADLVIKPLIAGMNKMISTDMEPHEDTLLITHNRVAIAEYSTTYRRVPKVINTGVRMVEIALHGKKIADQNMYDIALRRRPPKWTYRIGLFRMLLKYLINSKWKMDDSVKTANRMNIVMDSDELLETFKILLKELDTMYRLSLNHSYTTAASTSSQYIAMTILLEGAADFTTEHFNEINILLNSGEVLSAEVPLGLAKLARQLGGSGKYDQFKAQDPKEAFDWLIANLPDIHAEVLEFLKEHGHRAIMEFDMITKPWALVPEELMKILQNIKVTEKENQDKKSDSEIIASLTTPKKPRTRKVLSWILPLCRWTVRHRESTKAHLILGVHKLRLAAIKLGKELVRHWYLPHHDLIFFFRANELRDYITNRDPALLRKAMQRQQYYSKWCKLKYAEMNTGWIHPLPVNSPVVTAGDVKLEATSVCGGEVIARACVVKDISEIHELQQGDVLITHATDIGWSPYFPLLTGIVTELGGLISHGAVIAREYGLPCIVGAEDATDIFKTGDMVRLSGTKGLIEKVQMNKSEEYQR</sequence>
<evidence type="ECO:0000313" key="6">
    <source>
        <dbReference type="RefSeq" id="XP_052748795.1"/>
    </source>
</evidence>
<evidence type="ECO:0000256" key="2">
    <source>
        <dbReference type="SAM" id="Phobius"/>
    </source>
</evidence>
<reference evidence="6" key="1">
    <citation type="submission" date="2025-08" db="UniProtKB">
        <authorList>
            <consortium name="RefSeq"/>
        </authorList>
    </citation>
    <scope>IDENTIFICATION</scope>
    <source>
        <tissue evidence="6">Whole larvae</tissue>
    </source>
</reference>
<dbReference type="InterPro" id="IPR013815">
    <property type="entry name" value="ATP_grasp_subdomain_1"/>
</dbReference>
<dbReference type="Gene3D" id="3.30.470.20">
    <property type="entry name" value="ATP-grasp fold, B domain"/>
    <property type="match status" value="1"/>
</dbReference>
<dbReference type="InterPro" id="IPR002192">
    <property type="entry name" value="PPDK_AMP/ATP-bd"/>
</dbReference>
<dbReference type="PANTHER" id="PTHR43615">
    <property type="entry name" value="PHOSPHOENOLPYRUVATE SYNTHASE-RELATED"/>
    <property type="match status" value="1"/>
</dbReference>
<dbReference type="InterPro" id="IPR008279">
    <property type="entry name" value="PEP-util_enz_mobile_dom"/>
</dbReference>
<evidence type="ECO:0000256" key="1">
    <source>
        <dbReference type="ARBA" id="ARBA00007837"/>
    </source>
</evidence>
<organism evidence="5 6">
    <name type="scientific">Galleria mellonella</name>
    <name type="common">Greater wax moth</name>
    <dbReference type="NCBI Taxonomy" id="7137"/>
    <lineage>
        <taxon>Eukaryota</taxon>
        <taxon>Metazoa</taxon>
        <taxon>Ecdysozoa</taxon>
        <taxon>Arthropoda</taxon>
        <taxon>Hexapoda</taxon>
        <taxon>Insecta</taxon>
        <taxon>Pterygota</taxon>
        <taxon>Neoptera</taxon>
        <taxon>Endopterygota</taxon>
        <taxon>Lepidoptera</taxon>
        <taxon>Glossata</taxon>
        <taxon>Ditrysia</taxon>
        <taxon>Pyraloidea</taxon>
        <taxon>Pyralidae</taxon>
        <taxon>Galleriinae</taxon>
        <taxon>Galleria</taxon>
    </lineage>
</organism>
<dbReference type="Proteomes" id="UP001652740">
    <property type="component" value="Unplaced"/>
</dbReference>
<dbReference type="Gene3D" id="3.50.30.10">
    <property type="entry name" value="Phosphohistidine domain"/>
    <property type="match status" value="1"/>
</dbReference>
<feature type="domain" description="Pyruvate phosphate dikinase AMP/ATP-binding" evidence="4">
    <location>
        <begin position="468"/>
        <end position="787"/>
    </location>
</feature>
<dbReference type="RefSeq" id="XP_052748795.1">
    <property type="nucleotide sequence ID" value="XM_052892835.1"/>
</dbReference>
<dbReference type="PANTHER" id="PTHR43615:SF1">
    <property type="entry name" value="PPDK_N DOMAIN-CONTAINING PROTEIN"/>
    <property type="match status" value="1"/>
</dbReference>
<keyword evidence="2" id="KW-0812">Transmembrane</keyword>
<dbReference type="SUPFAM" id="SSF52009">
    <property type="entry name" value="Phosphohistidine domain"/>
    <property type="match status" value="1"/>
</dbReference>
<comment type="similarity">
    <text evidence="1">Belongs to the PEP-utilizing enzyme family.</text>
</comment>
<dbReference type="GeneID" id="113518573"/>
<proteinExistence type="inferred from homology"/>
<dbReference type="SUPFAM" id="SSF56059">
    <property type="entry name" value="Glutathione synthetase ATP-binding domain-like"/>
    <property type="match status" value="1"/>
</dbReference>